<organism evidence="6 7">
    <name type="scientific">Aphanomyces euteiches</name>
    <dbReference type="NCBI Taxonomy" id="100861"/>
    <lineage>
        <taxon>Eukaryota</taxon>
        <taxon>Sar</taxon>
        <taxon>Stramenopiles</taxon>
        <taxon>Oomycota</taxon>
        <taxon>Saprolegniomycetes</taxon>
        <taxon>Saprolegniales</taxon>
        <taxon>Verrucalvaceae</taxon>
        <taxon>Aphanomyces</taxon>
    </lineage>
</organism>
<reference evidence="6 7" key="1">
    <citation type="submission" date="2019-07" db="EMBL/GenBank/DDBJ databases">
        <title>Genomics analysis of Aphanomyces spp. identifies a new class of oomycete effector associated with host adaptation.</title>
        <authorList>
            <person name="Gaulin E."/>
        </authorList>
    </citation>
    <scope>NUCLEOTIDE SEQUENCE [LARGE SCALE GENOMIC DNA]</scope>
    <source>
        <strain evidence="6 7">ATCC 201684</strain>
    </source>
</reference>
<dbReference type="GO" id="GO:0003723">
    <property type="term" value="F:RNA binding"/>
    <property type="evidence" value="ECO:0007669"/>
    <property type="project" value="UniProtKB-UniRule"/>
</dbReference>
<dbReference type="GO" id="GO:0006396">
    <property type="term" value="P:RNA processing"/>
    <property type="evidence" value="ECO:0007669"/>
    <property type="project" value="InterPro"/>
</dbReference>
<feature type="domain" description="RRM" evidence="5">
    <location>
        <begin position="579"/>
        <end position="657"/>
    </location>
</feature>
<dbReference type="Pfam" id="PF00076">
    <property type="entry name" value="RRM_1"/>
    <property type="match status" value="2"/>
</dbReference>
<feature type="compositionally biased region" description="Polar residues" evidence="4">
    <location>
        <begin position="820"/>
        <end position="831"/>
    </location>
</feature>
<dbReference type="InterPro" id="IPR012677">
    <property type="entry name" value="Nucleotide-bd_a/b_plait_sf"/>
</dbReference>
<dbReference type="VEuPathDB" id="FungiDB:AeMF1_000989"/>
<feature type="region of interest" description="Disordered" evidence="4">
    <location>
        <begin position="525"/>
        <end position="571"/>
    </location>
</feature>
<dbReference type="AlphaFoldDB" id="A0A6G0WLM2"/>
<evidence type="ECO:0000259" key="5">
    <source>
        <dbReference type="PROSITE" id="PS50102"/>
    </source>
</evidence>
<evidence type="ECO:0000256" key="2">
    <source>
        <dbReference type="ARBA" id="ARBA00022884"/>
    </source>
</evidence>
<dbReference type="SMART" id="SM00360">
    <property type="entry name" value="RRM"/>
    <property type="match status" value="2"/>
</dbReference>
<dbReference type="PROSITE" id="PS50102">
    <property type="entry name" value="RRM"/>
    <property type="match status" value="2"/>
</dbReference>
<dbReference type="SMART" id="SM00386">
    <property type="entry name" value="HAT"/>
    <property type="match status" value="4"/>
</dbReference>
<dbReference type="InterPro" id="IPR003107">
    <property type="entry name" value="HAT"/>
</dbReference>
<dbReference type="InterPro" id="IPR000504">
    <property type="entry name" value="RRM_dom"/>
</dbReference>
<dbReference type="Gene3D" id="3.30.70.330">
    <property type="match status" value="2"/>
</dbReference>
<dbReference type="Proteomes" id="UP000481153">
    <property type="component" value="Unassembled WGS sequence"/>
</dbReference>
<evidence type="ECO:0000256" key="4">
    <source>
        <dbReference type="SAM" id="MobiDB-lite"/>
    </source>
</evidence>
<proteinExistence type="predicted"/>
<feature type="compositionally biased region" description="Basic and acidic residues" evidence="4">
    <location>
        <begin position="544"/>
        <end position="571"/>
    </location>
</feature>
<feature type="compositionally biased region" description="Basic and acidic residues" evidence="4">
    <location>
        <begin position="1"/>
        <end position="11"/>
    </location>
</feature>
<comment type="caution">
    <text evidence="6">The sequence shown here is derived from an EMBL/GenBank/DDBJ whole genome shotgun (WGS) entry which is preliminary data.</text>
</comment>
<dbReference type="InterPro" id="IPR011990">
    <property type="entry name" value="TPR-like_helical_dom_sf"/>
</dbReference>
<dbReference type="SUPFAM" id="SSF48452">
    <property type="entry name" value="TPR-like"/>
    <property type="match status" value="1"/>
</dbReference>
<accession>A0A6G0WLM2</accession>
<evidence type="ECO:0000256" key="3">
    <source>
        <dbReference type="PROSITE-ProRule" id="PRU00176"/>
    </source>
</evidence>
<feature type="region of interest" description="Disordered" evidence="4">
    <location>
        <begin position="1"/>
        <end position="20"/>
    </location>
</feature>
<keyword evidence="7" id="KW-1185">Reference proteome</keyword>
<feature type="domain" description="RRM" evidence="5">
    <location>
        <begin position="676"/>
        <end position="757"/>
    </location>
</feature>
<dbReference type="PANTHER" id="PTHR23236:SF119">
    <property type="entry name" value="NUCLEAR RNA-BINDING PROTEIN SART-3"/>
    <property type="match status" value="1"/>
</dbReference>
<dbReference type="InterPro" id="IPR035979">
    <property type="entry name" value="RBD_domain_sf"/>
</dbReference>
<gene>
    <name evidence="6" type="ORF">Ae201684_014027</name>
</gene>
<keyword evidence="1" id="KW-0677">Repeat</keyword>
<dbReference type="SUPFAM" id="SSF54928">
    <property type="entry name" value="RNA-binding domain, RBD"/>
    <property type="match status" value="1"/>
</dbReference>
<protein>
    <recommendedName>
        <fullName evidence="5">RRM domain-containing protein</fullName>
    </recommendedName>
</protein>
<evidence type="ECO:0000313" key="6">
    <source>
        <dbReference type="EMBL" id="KAF0728202.1"/>
    </source>
</evidence>
<evidence type="ECO:0000256" key="1">
    <source>
        <dbReference type="ARBA" id="ARBA00022737"/>
    </source>
</evidence>
<dbReference type="PANTHER" id="PTHR23236">
    <property type="entry name" value="EUKARYOTIC TRANSLATION INITIATION FACTOR 4B/4H"/>
    <property type="match status" value="1"/>
</dbReference>
<evidence type="ECO:0000313" key="7">
    <source>
        <dbReference type="Proteomes" id="UP000481153"/>
    </source>
</evidence>
<keyword evidence="2 3" id="KW-0694">RNA-binding</keyword>
<dbReference type="Gene3D" id="1.25.40.10">
    <property type="entry name" value="Tetratricopeptide repeat domain"/>
    <property type="match status" value="2"/>
</dbReference>
<name>A0A6G0WLM2_9STRA</name>
<dbReference type="EMBL" id="VJMJ01000181">
    <property type="protein sequence ID" value="KAF0728202.1"/>
    <property type="molecule type" value="Genomic_DNA"/>
</dbReference>
<feature type="region of interest" description="Disordered" evidence="4">
    <location>
        <begin position="764"/>
        <end position="840"/>
    </location>
</feature>
<sequence length="840" mass="95795">MVTMEDNRVDSDSSSLDSDLDEEIELNEGAQDVQKQERIIDLICQSNANPYDYDLHITAITDLSSDPLYSSQLEQQFERFHAFFPLSVNLWLQYIALNPDKLPDAFEDYLEPILYYKYVEDLEGDDDAAEKWSTVLRAIGSHWSESEKVYDMYRSFLKESIDDSKTQSQRVKASYQAQLTSPYFDGSDRVLSEYRAWLQYQPNPDQYAGELQSIDRLIRGGRSRLKKMQEFESTLEKIANSGAEVVQQSWLDYCNFVIKHVKVVGCAIVISVLERAVAAVCLSSVLWQRYLKFLEAMNMSTTQVAKRATRNVPFVATPWVALLVAMELENKPSADRYQLISDLCKRKPLPLPQEQLLEVLFAHCDGMRRTGGPVLTKKAFKLAKNALVDWPLGKCCILMYEAKWSTTQKLPAPSGVSTHWNELWEEILSLNGGGLTTWQTCITECIREGGTIAEIRGYYERGITTVQDYPGALAEAWVTFEREMGDDVRFWLIARDAYDKFLQEYHQKSDHLSKTSDFDTNNVEASVQKNTVDEATKSAKKAGKKSDDDASLKRKRDAKSEEKQSEYKKQKTNDELNNRTVFLCELDKFVVKEELETLFASCGHIKEVRLVVRNRESQASRGMAYIEFEDEAGAINALKLDKVEFKGHPLNVKISSPPTKSLKSTEKDGVWKTSKTTLYVSKLDDRISEDGLRLYFAKFGQVNDVIILDRRHKKENQNAYALVEFQNEDAVSAVLKSSEGEKLTIQDCAVDVKRSRFTVIEMKEQQAKSRQKSSKSPKLDQQTKTIKPANVKEAKKPAIDMTRFSQKSMVPRSLARGKPQSKTEQPAMKSNSDFKKLYSS</sequence>